<dbReference type="PROSITE" id="PS51257">
    <property type="entry name" value="PROKAR_LIPOPROTEIN"/>
    <property type="match status" value="1"/>
</dbReference>
<dbReference type="KEGG" id="fgg:FSB75_11545"/>
<dbReference type="RefSeq" id="WP_146787359.1">
    <property type="nucleotide sequence ID" value="NZ_BAABIO010000001.1"/>
</dbReference>
<keyword evidence="2" id="KW-1185">Reference proteome</keyword>
<evidence type="ECO:0000313" key="2">
    <source>
        <dbReference type="Proteomes" id="UP000321204"/>
    </source>
</evidence>
<protein>
    <recommendedName>
        <fullName evidence="3">Lipocalin-like domain-containing protein</fullName>
    </recommendedName>
</protein>
<organism evidence="1 2">
    <name type="scientific">Flavisolibacter ginsenosidimutans</name>
    <dbReference type="NCBI Taxonomy" id="661481"/>
    <lineage>
        <taxon>Bacteria</taxon>
        <taxon>Pseudomonadati</taxon>
        <taxon>Bacteroidota</taxon>
        <taxon>Chitinophagia</taxon>
        <taxon>Chitinophagales</taxon>
        <taxon>Chitinophagaceae</taxon>
        <taxon>Flavisolibacter</taxon>
    </lineage>
</organism>
<dbReference type="EMBL" id="CP042433">
    <property type="protein sequence ID" value="QEC56502.1"/>
    <property type="molecule type" value="Genomic_DNA"/>
</dbReference>
<evidence type="ECO:0008006" key="3">
    <source>
        <dbReference type="Google" id="ProtNLM"/>
    </source>
</evidence>
<reference evidence="1 2" key="1">
    <citation type="journal article" date="2015" name="Int. J. Syst. Evol. Microbiol.">
        <title>Flavisolibacter ginsenosidimutans sp. nov., with ginsenoside-converting activity isolated from soil used for cultivating ginseng.</title>
        <authorList>
            <person name="Zhao Y."/>
            <person name="Liu Q."/>
            <person name="Kang M.S."/>
            <person name="Jin F."/>
            <person name="Yu H."/>
            <person name="Im W.T."/>
        </authorList>
    </citation>
    <scope>NUCLEOTIDE SEQUENCE [LARGE SCALE GENOMIC DNA]</scope>
    <source>
        <strain evidence="1 2">Gsoil 636</strain>
    </source>
</reference>
<accession>A0A5B8UJC2</accession>
<evidence type="ECO:0000313" key="1">
    <source>
        <dbReference type="EMBL" id="QEC56502.1"/>
    </source>
</evidence>
<dbReference type="Proteomes" id="UP000321204">
    <property type="component" value="Chromosome"/>
</dbReference>
<gene>
    <name evidence="1" type="ORF">FSB75_11545</name>
</gene>
<dbReference type="AlphaFoldDB" id="A0A5B8UJC2"/>
<name>A0A5B8UJC2_9BACT</name>
<proteinExistence type="predicted"/>
<sequence length="136" mass="15206">MKNILLFGFFFCTLAGCKKIIESTQENLVVKAMTDGQWKVTRFKRDTADVTANFAPYLFQFRTDNTVEALNNNAVESKGSWAADAAARTIVSSFNNNAALTLQLLNGTWTITNNSWTFVEAIQTVNGEVRTLRLDK</sequence>
<dbReference type="OrthoDB" id="666127at2"/>